<proteinExistence type="predicted"/>
<dbReference type="SUPFAM" id="SSF81324">
    <property type="entry name" value="Voltage-gated potassium channels"/>
    <property type="match status" value="1"/>
</dbReference>
<keyword evidence="1" id="KW-0472">Membrane</keyword>
<dbReference type="STRING" id="1748243.Tel_03490"/>
<feature type="domain" description="Potassium channel" evidence="2">
    <location>
        <begin position="59"/>
        <end position="133"/>
    </location>
</feature>
<evidence type="ECO:0000256" key="1">
    <source>
        <dbReference type="SAM" id="Phobius"/>
    </source>
</evidence>
<dbReference type="EMBL" id="CP013099">
    <property type="protein sequence ID" value="ALP52281.1"/>
    <property type="molecule type" value="Genomic_DNA"/>
</dbReference>
<feature type="transmembrane region" description="Helical" evidence="1">
    <location>
        <begin position="42"/>
        <end position="69"/>
    </location>
</feature>
<keyword evidence="1" id="KW-0812">Transmembrane</keyword>
<feature type="transmembrane region" description="Helical" evidence="1">
    <location>
        <begin position="6"/>
        <end position="30"/>
    </location>
</feature>
<dbReference type="KEGG" id="tee:Tel_03490"/>
<dbReference type="Proteomes" id="UP000055136">
    <property type="component" value="Chromosome"/>
</dbReference>
<dbReference type="InterPro" id="IPR013099">
    <property type="entry name" value="K_chnl_dom"/>
</dbReference>
<name>A0A0S2TAT6_9GAMM</name>
<evidence type="ECO:0000259" key="2">
    <source>
        <dbReference type="Pfam" id="PF07885"/>
    </source>
</evidence>
<accession>A0A0S2TAT6</accession>
<keyword evidence="4" id="KW-1185">Reference proteome</keyword>
<dbReference type="AlphaFoldDB" id="A0A0S2TAT6"/>
<dbReference type="Gene3D" id="1.10.287.70">
    <property type="match status" value="1"/>
</dbReference>
<evidence type="ECO:0000313" key="3">
    <source>
        <dbReference type="EMBL" id="ALP52281.1"/>
    </source>
</evidence>
<sequence>MLVTLSVTLIVVVVCVILHYEALGLMQWLAGRLHRSSTWHRWHLSIVVCGLFVAHVLEVGLFGLAYLWLNEGDGFGAIAGGRAAGLAECIYFSFTNYTSLGYGDLVPTGPFRFMAGMEALTGLGLITWTASFMYLQMQRLWKHEPL</sequence>
<evidence type="ECO:0000313" key="4">
    <source>
        <dbReference type="Proteomes" id="UP000055136"/>
    </source>
</evidence>
<feature type="transmembrane region" description="Helical" evidence="1">
    <location>
        <begin position="113"/>
        <end position="135"/>
    </location>
</feature>
<reference evidence="3" key="1">
    <citation type="submission" date="2015-10" db="EMBL/GenBank/DDBJ databases">
        <title>Description of Candidatus Tenderia electrophaga gen. nov, sp. nov., an Uncultivated Electroautotroph from a Biocathode Enrichment.</title>
        <authorList>
            <person name="Eddie B.J."/>
            <person name="Malanoski A.P."/>
            <person name="Wang Z."/>
            <person name="Hall R.J."/>
            <person name="Oh S.D."/>
            <person name="Heiner C."/>
            <person name="Lin B."/>
            <person name="Strycharz-Glaven S.M."/>
        </authorList>
    </citation>
    <scope>NUCLEOTIDE SEQUENCE [LARGE SCALE GENOMIC DNA]</scope>
    <source>
        <strain evidence="3">NRL1</strain>
    </source>
</reference>
<organism evidence="3 4">
    <name type="scientific">Candidatus Tenderia electrophaga</name>
    <dbReference type="NCBI Taxonomy" id="1748243"/>
    <lineage>
        <taxon>Bacteria</taxon>
        <taxon>Pseudomonadati</taxon>
        <taxon>Pseudomonadota</taxon>
        <taxon>Gammaproteobacteria</taxon>
        <taxon>Candidatus Tenderiales</taxon>
        <taxon>Candidatus Tenderiaceae</taxon>
        <taxon>Candidatus Tenderia</taxon>
    </lineage>
</organism>
<keyword evidence="1" id="KW-1133">Transmembrane helix</keyword>
<protein>
    <recommendedName>
        <fullName evidence="2">Potassium channel domain-containing protein</fullName>
    </recommendedName>
</protein>
<gene>
    <name evidence="3" type="ORF">Tel_03490</name>
</gene>
<dbReference type="Pfam" id="PF07885">
    <property type="entry name" value="Ion_trans_2"/>
    <property type="match status" value="1"/>
</dbReference>